<feature type="transmembrane region" description="Helical" evidence="1">
    <location>
        <begin position="6"/>
        <end position="27"/>
    </location>
</feature>
<protein>
    <submittedName>
        <fullName evidence="2">Uncharacterized protein</fullName>
    </submittedName>
</protein>
<dbReference type="AlphaFoldDB" id="A0A7R9QNQ3"/>
<reference evidence="2" key="1">
    <citation type="submission" date="2020-11" db="EMBL/GenBank/DDBJ databases">
        <authorList>
            <person name="Tran Van P."/>
        </authorList>
    </citation>
    <scope>NUCLEOTIDE SEQUENCE</scope>
</reference>
<dbReference type="OrthoDB" id="6494180at2759"/>
<name>A0A7R9QNQ3_9ACAR</name>
<sequence>MIKLIIIYQIILYCLAYYAYGLSVYSWTLSGRMLCQGNATQAQTQSLLKCDKMMRPERKKLLEICLKEVKGYTLTDNKPRICSYSQNEDGYQVMDCMFNKTGKVYGKKFMANAVDEDFDAIDAVENDFEWCVMKVGSIYGFEHLCDIQLNANQNKAIQECGKNATELLKVLNDCRTENKVKIDNKPATCDFYGNVDVLKCYNKVSLKWKESDQNEKWNQYIVRVLSRYTQMTTPDPTAH</sequence>
<keyword evidence="1" id="KW-0472">Membrane</keyword>
<proteinExistence type="predicted"/>
<keyword evidence="3" id="KW-1185">Reference proteome</keyword>
<evidence type="ECO:0000256" key="1">
    <source>
        <dbReference type="SAM" id="Phobius"/>
    </source>
</evidence>
<organism evidence="2">
    <name type="scientific">Oppiella nova</name>
    <dbReference type="NCBI Taxonomy" id="334625"/>
    <lineage>
        <taxon>Eukaryota</taxon>
        <taxon>Metazoa</taxon>
        <taxon>Ecdysozoa</taxon>
        <taxon>Arthropoda</taxon>
        <taxon>Chelicerata</taxon>
        <taxon>Arachnida</taxon>
        <taxon>Acari</taxon>
        <taxon>Acariformes</taxon>
        <taxon>Sarcoptiformes</taxon>
        <taxon>Oribatida</taxon>
        <taxon>Brachypylina</taxon>
        <taxon>Oppioidea</taxon>
        <taxon>Oppiidae</taxon>
        <taxon>Oppiella</taxon>
    </lineage>
</organism>
<keyword evidence="1" id="KW-1133">Transmembrane helix</keyword>
<dbReference type="EMBL" id="OC919584">
    <property type="protein sequence ID" value="CAD7651591.1"/>
    <property type="molecule type" value="Genomic_DNA"/>
</dbReference>
<gene>
    <name evidence="2" type="ORF">ONB1V03_LOCUS8377</name>
</gene>
<dbReference type="Proteomes" id="UP000728032">
    <property type="component" value="Unassembled WGS sequence"/>
</dbReference>
<accession>A0A7R9QNQ3</accession>
<dbReference type="EMBL" id="CAJPVJ010004759">
    <property type="protein sequence ID" value="CAG2168893.1"/>
    <property type="molecule type" value="Genomic_DNA"/>
</dbReference>
<keyword evidence="1" id="KW-0812">Transmembrane</keyword>
<evidence type="ECO:0000313" key="2">
    <source>
        <dbReference type="EMBL" id="CAD7651591.1"/>
    </source>
</evidence>
<evidence type="ECO:0000313" key="3">
    <source>
        <dbReference type="Proteomes" id="UP000728032"/>
    </source>
</evidence>